<evidence type="ECO:0000256" key="1">
    <source>
        <dbReference type="SAM" id="MobiDB-lite"/>
    </source>
</evidence>
<keyword evidence="2" id="KW-1133">Transmembrane helix</keyword>
<organism evidence="3 4">
    <name type="scientific">Sporolactobacillus putidus</name>
    <dbReference type="NCBI Taxonomy" id="492735"/>
    <lineage>
        <taxon>Bacteria</taxon>
        <taxon>Bacillati</taxon>
        <taxon>Bacillota</taxon>
        <taxon>Bacilli</taxon>
        <taxon>Bacillales</taxon>
        <taxon>Sporolactobacillaceae</taxon>
        <taxon>Sporolactobacillus</taxon>
    </lineage>
</organism>
<keyword evidence="4" id="KW-1185">Reference proteome</keyword>
<comment type="caution">
    <text evidence="3">The sequence shown here is derived from an EMBL/GenBank/DDBJ whole genome shotgun (WGS) entry which is preliminary data.</text>
</comment>
<keyword evidence="2" id="KW-0472">Membrane</keyword>
<dbReference type="Proteomes" id="UP000654670">
    <property type="component" value="Unassembled WGS sequence"/>
</dbReference>
<name>A0A917W3I5_9BACL</name>
<reference evidence="3" key="1">
    <citation type="journal article" date="2014" name="Int. J. Syst. Evol. Microbiol.">
        <title>Complete genome sequence of Corynebacterium casei LMG S-19264T (=DSM 44701T), isolated from a smear-ripened cheese.</title>
        <authorList>
            <consortium name="US DOE Joint Genome Institute (JGI-PGF)"/>
            <person name="Walter F."/>
            <person name="Albersmeier A."/>
            <person name="Kalinowski J."/>
            <person name="Ruckert C."/>
        </authorList>
    </citation>
    <scope>NUCLEOTIDE SEQUENCE</scope>
    <source>
        <strain evidence="3">JCM 15325</strain>
    </source>
</reference>
<keyword evidence="2" id="KW-0812">Transmembrane</keyword>
<evidence type="ECO:0000313" key="3">
    <source>
        <dbReference type="EMBL" id="GGL58371.1"/>
    </source>
</evidence>
<evidence type="ECO:0000313" key="4">
    <source>
        <dbReference type="Proteomes" id="UP000654670"/>
    </source>
</evidence>
<reference evidence="3" key="2">
    <citation type="submission" date="2020-09" db="EMBL/GenBank/DDBJ databases">
        <authorList>
            <person name="Sun Q."/>
            <person name="Ohkuma M."/>
        </authorList>
    </citation>
    <scope>NUCLEOTIDE SEQUENCE</scope>
    <source>
        <strain evidence="3">JCM 15325</strain>
    </source>
</reference>
<accession>A0A917W3I5</accession>
<dbReference type="RefSeq" id="WP_188803484.1">
    <property type="nucleotide sequence ID" value="NZ_BMOK01000010.1"/>
</dbReference>
<feature type="compositionally biased region" description="Low complexity" evidence="1">
    <location>
        <begin position="37"/>
        <end position="103"/>
    </location>
</feature>
<gene>
    <name evidence="3" type="ORF">GCM10007968_22960</name>
</gene>
<evidence type="ECO:0000256" key="2">
    <source>
        <dbReference type="SAM" id="Phobius"/>
    </source>
</evidence>
<dbReference type="AlphaFoldDB" id="A0A917W3I5"/>
<sequence length="167" mass="17996">MKKVLLMFLGVLIVISGLLFMFNYNQSLPRVSRHSETASSKSVAKSSTPSSSTTTHAEASSSHSSVSSSSVSTGSNQPTSSRSSADSTSTSTNTISSSSAGTANQAENRPQGAWVKTFEQNLYRGYHVTPSRYVYFGNGLWGVWVKEINTGQYPYVTVNQYTGNFHG</sequence>
<proteinExistence type="predicted"/>
<feature type="transmembrane region" description="Helical" evidence="2">
    <location>
        <begin position="6"/>
        <end position="24"/>
    </location>
</feature>
<feature type="region of interest" description="Disordered" evidence="1">
    <location>
        <begin position="34"/>
        <end position="112"/>
    </location>
</feature>
<protein>
    <submittedName>
        <fullName evidence="3">Uncharacterized protein</fullName>
    </submittedName>
</protein>
<dbReference type="EMBL" id="BMOK01000010">
    <property type="protein sequence ID" value="GGL58371.1"/>
    <property type="molecule type" value="Genomic_DNA"/>
</dbReference>